<feature type="compositionally biased region" description="Basic and acidic residues" evidence="1">
    <location>
        <begin position="96"/>
        <end position="111"/>
    </location>
</feature>
<evidence type="ECO:0000313" key="2">
    <source>
        <dbReference type="EMBL" id="KAG5760956.1"/>
    </source>
</evidence>
<evidence type="ECO:0000313" key="3">
    <source>
        <dbReference type="Proteomes" id="UP000750502"/>
    </source>
</evidence>
<proteinExistence type="predicted"/>
<dbReference type="EMBL" id="JADFTT010000494">
    <property type="protein sequence ID" value="KAG5760956.1"/>
    <property type="molecule type" value="Genomic_DNA"/>
</dbReference>
<protein>
    <submittedName>
        <fullName evidence="2">Uncharacterized protein</fullName>
    </submittedName>
</protein>
<evidence type="ECO:0000256" key="1">
    <source>
        <dbReference type="SAM" id="MobiDB-lite"/>
    </source>
</evidence>
<feature type="compositionally biased region" description="Low complexity" evidence="1">
    <location>
        <begin position="129"/>
        <end position="149"/>
    </location>
</feature>
<dbReference type="OrthoDB" id="5106929at2759"/>
<name>A0A9P7L4P1_9HYPO</name>
<feature type="region of interest" description="Disordered" evidence="1">
    <location>
        <begin position="96"/>
        <end position="175"/>
    </location>
</feature>
<accession>A0A9P7L4P1</accession>
<comment type="caution">
    <text evidence="2">The sequence shown here is derived from an EMBL/GenBank/DDBJ whole genome shotgun (WGS) entry which is preliminary data.</text>
</comment>
<keyword evidence="3" id="KW-1185">Reference proteome</keyword>
<feature type="compositionally biased region" description="Basic residues" evidence="1">
    <location>
        <begin position="157"/>
        <end position="167"/>
    </location>
</feature>
<gene>
    <name evidence="2" type="ORF">H9Q72_010941</name>
</gene>
<dbReference type="AlphaFoldDB" id="A0A9P7L4P1"/>
<reference evidence="2" key="2">
    <citation type="submission" date="2020-10" db="EMBL/GenBank/DDBJ databases">
        <authorList>
            <person name="Peck L.D."/>
            <person name="Nowell R.W."/>
            <person name="Flood J."/>
            <person name="Ryan M.J."/>
            <person name="Barraclough T.G."/>
        </authorList>
    </citation>
    <scope>NUCLEOTIDE SEQUENCE</scope>
    <source>
        <strain evidence="2">IMI 127659i</strain>
    </source>
</reference>
<dbReference type="Proteomes" id="UP000750502">
    <property type="component" value="Unassembled WGS sequence"/>
</dbReference>
<reference evidence="2" key="1">
    <citation type="journal article" date="2020" name="bioRxiv">
        <title>Historical genomics reveals the evolutionary mechanisms behind multiple outbreaks of the host-specific coffee wilt pathogen Fusarium xylarioides.</title>
        <authorList>
            <person name="Peck D."/>
            <person name="Nowell R.W."/>
            <person name="Flood J."/>
            <person name="Ryan M.J."/>
            <person name="Barraclough T.G."/>
        </authorList>
    </citation>
    <scope>NUCLEOTIDE SEQUENCE</scope>
    <source>
        <strain evidence="2">IMI 127659i</strain>
    </source>
</reference>
<organism evidence="2 3">
    <name type="scientific">Fusarium xylarioides</name>
    <dbReference type="NCBI Taxonomy" id="221167"/>
    <lineage>
        <taxon>Eukaryota</taxon>
        <taxon>Fungi</taxon>
        <taxon>Dikarya</taxon>
        <taxon>Ascomycota</taxon>
        <taxon>Pezizomycotina</taxon>
        <taxon>Sordariomycetes</taxon>
        <taxon>Hypocreomycetidae</taxon>
        <taxon>Hypocreales</taxon>
        <taxon>Nectriaceae</taxon>
        <taxon>Fusarium</taxon>
        <taxon>Fusarium fujikuroi species complex</taxon>
    </lineage>
</organism>
<sequence length="175" mass="18276">MAPSNPSVPSSTDDIAVPLMLLPQWKLPMDAIKNSQASHPDFFCSSSIITHRIAAAAAAAMPPKMPRLDDLLALLEVYFAPETGVLPGGTATRAELDFAEKDSPIKGEDVKPGPWLGGSSPDSVKDDGSAAVAGASSSSAIILSSSPSSSPSPPPVSRRRRFRRRLGRLLSSSPS</sequence>